<gene>
    <name evidence="2" type="ORF">RhiirC2_856192</name>
</gene>
<feature type="compositionally biased region" description="Acidic residues" evidence="1">
    <location>
        <begin position="160"/>
        <end position="169"/>
    </location>
</feature>
<feature type="region of interest" description="Disordered" evidence="1">
    <location>
        <begin position="1"/>
        <end position="30"/>
    </location>
</feature>
<comment type="caution">
    <text evidence="2">The sequence shown here is derived from an EMBL/GenBank/DDBJ whole genome shotgun (WGS) entry which is preliminary data.</text>
</comment>
<feature type="compositionally biased region" description="Acidic residues" evidence="1">
    <location>
        <begin position="495"/>
        <end position="505"/>
    </location>
</feature>
<name>A0A2N1MIR9_9GLOM</name>
<feature type="compositionally biased region" description="Basic and acidic residues" evidence="1">
    <location>
        <begin position="387"/>
        <end position="414"/>
    </location>
</feature>
<feature type="compositionally biased region" description="Acidic residues" evidence="1">
    <location>
        <begin position="1"/>
        <end position="19"/>
    </location>
</feature>
<feature type="compositionally biased region" description="Basic and acidic residues" evidence="1">
    <location>
        <begin position="297"/>
        <end position="318"/>
    </location>
</feature>
<feature type="compositionally biased region" description="Basic and acidic residues" evidence="1">
    <location>
        <begin position="262"/>
        <end position="271"/>
    </location>
</feature>
<feature type="compositionally biased region" description="Acidic residues" evidence="1">
    <location>
        <begin position="536"/>
        <end position="548"/>
    </location>
</feature>
<dbReference type="Proteomes" id="UP000233469">
    <property type="component" value="Unassembled WGS sequence"/>
</dbReference>
<dbReference type="VEuPathDB" id="FungiDB:RhiirFUN_021957"/>
<feature type="compositionally biased region" description="Basic and acidic residues" evidence="1">
    <location>
        <begin position="228"/>
        <end position="244"/>
    </location>
</feature>
<feature type="compositionally biased region" description="Acidic residues" evidence="1">
    <location>
        <begin position="73"/>
        <end position="88"/>
    </location>
</feature>
<dbReference type="AlphaFoldDB" id="A0A2N1MIR9"/>
<proteinExistence type="predicted"/>
<dbReference type="EMBL" id="LLXL01002187">
    <property type="protein sequence ID" value="PKK61541.1"/>
    <property type="molecule type" value="Genomic_DNA"/>
</dbReference>
<feature type="compositionally biased region" description="Basic and acidic residues" evidence="1">
    <location>
        <begin position="105"/>
        <end position="125"/>
    </location>
</feature>
<reference evidence="2 3" key="2">
    <citation type="submission" date="2017-10" db="EMBL/GenBank/DDBJ databases">
        <title>Extensive intraspecific genome diversity in a model arbuscular mycorrhizal fungus.</title>
        <authorList>
            <person name="Chen E.C.H."/>
            <person name="Morin E."/>
            <person name="Baudet D."/>
            <person name="Noel J."/>
            <person name="Ndikumana S."/>
            <person name="Charron P."/>
            <person name="St-Onge C."/>
            <person name="Giorgi J."/>
            <person name="Grigoriev I.V."/>
            <person name="Roux C."/>
            <person name="Martin F.M."/>
            <person name="Corradi N."/>
        </authorList>
    </citation>
    <scope>NUCLEOTIDE SEQUENCE [LARGE SCALE GENOMIC DNA]</scope>
    <source>
        <strain evidence="2 3">C2</strain>
    </source>
</reference>
<feature type="region of interest" description="Disordered" evidence="1">
    <location>
        <begin position="65"/>
        <end position="610"/>
    </location>
</feature>
<feature type="compositionally biased region" description="Acidic residues" evidence="1">
    <location>
        <begin position="192"/>
        <end position="206"/>
    </location>
</feature>
<protein>
    <submittedName>
        <fullName evidence="2">Uncharacterized protein</fullName>
    </submittedName>
</protein>
<feature type="compositionally biased region" description="Acidic residues" evidence="1">
    <location>
        <begin position="350"/>
        <end position="365"/>
    </location>
</feature>
<sequence length="610" mass="71180">MEQEINEDDTVSNNDEESLLDSSLQVPRSDIEKNLFANKVRDMMNNGYSFGNDKIVDESIDTIHNNNVHNSDIDEQNDTSNSEDDDTSDSQVKNYDDIPSTPGHNRIDKEKEYKSNYREQKDELTSRPNYQDDDYNSTDEETKKQSSKSSYAVGNRRETSDDENDDNDHDDNSGDDSNSRYVVKNRKKFEISDDNGNDDNDFDDNIGDNQVKNNDYYEDDIPSSSGHNRIDKKDEFTRRQKNKDSDDDSANEEIKMPISKSRYAERNRRETSDDENGNDDNDYHYHEDVIPSTSGHNRIDKEKEFESNYREQKDEFTRRLNYQDSDDDSAKMPISKSRYVVKNRKKFEISDNDNGNDDNDLDDNIGDNQVKNNDYYEDDIPSSPGHNRIDKKKEFESYYREQKDEFTRRQKNQDGSDDSTDEKIKKQISKSRYAVGNRKISDDENENTNNDKEPEFYGEQMDETTRYPKHKIGQHLSMHDGNQKKLDNTSYSSQDENDNYEEQIDETTRYPKNKNNQSLSIHGGNQKKLVNTSDSSQDENDDYEEQIDEINSYPYNKNGQNLSTHDSNRKKLDNTSDSSQDENDDYEEQMDETVEYPNNKNSQNLPIHGG</sequence>
<reference evidence="2 3" key="1">
    <citation type="submission" date="2016-04" db="EMBL/GenBank/DDBJ databases">
        <title>Genome analyses suggest a sexual origin of heterokaryosis in a supposedly ancient asexual fungus.</title>
        <authorList>
            <person name="Ropars J."/>
            <person name="Sedzielewska K."/>
            <person name="Noel J."/>
            <person name="Charron P."/>
            <person name="Farinelli L."/>
            <person name="Marton T."/>
            <person name="Kruger M."/>
            <person name="Pelin A."/>
            <person name="Brachmann A."/>
            <person name="Corradi N."/>
        </authorList>
    </citation>
    <scope>NUCLEOTIDE SEQUENCE [LARGE SCALE GENOMIC DNA]</scope>
    <source>
        <strain evidence="2 3">C2</strain>
    </source>
</reference>
<feature type="non-terminal residue" evidence="2">
    <location>
        <position position="610"/>
    </location>
</feature>
<dbReference type="VEuPathDB" id="FungiDB:FUN_010101"/>
<evidence type="ECO:0000256" key="1">
    <source>
        <dbReference type="SAM" id="MobiDB-lite"/>
    </source>
</evidence>
<evidence type="ECO:0000313" key="3">
    <source>
        <dbReference type="Proteomes" id="UP000233469"/>
    </source>
</evidence>
<accession>A0A2N1MIR9</accession>
<feature type="compositionally biased region" description="Polar residues" evidence="1">
    <location>
        <begin position="553"/>
        <end position="565"/>
    </location>
</feature>
<feature type="compositionally biased region" description="Polar residues" evidence="1">
    <location>
        <begin position="596"/>
        <end position="610"/>
    </location>
</feature>
<feature type="compositionally biased region" description="Basic and acidic residues" evidence="1">
    <location>
        <begin position="477"/>
        <end position="487"/>
    </location>
</feature>
<feature type="compositionally biased region" description="Acidic residues" evidence="1">
    <location>
        <begin position="579"/>
        <end position="594"/>
    </location>
</feature>
<evidence type="ECO:0000313" key="2">
    <source>
        <dbReference type="EMBL" id="PKK61541.1"/>
    </source>
</evidence>
<organism evidence="2 3">
    <name type="scientific">Rhizophagus irregularis</name>
    <dbReference type="NCBI Taxonomy" id="588596"/>
    <lineage>
        <taxon>Eukaryota</taxon>
        <taxon>Fungi</taxon>
        <taxon>Fungi incertae sedis</taxon>
        <taxon>Mucoromycota</taxon>
        <taxon>Glomeromycotina</taxon>
        <taxon>Glomeromycetes</taxon>
        <taxon>Glomerales</taxon>
        <taxon>Glomeraceae</taxon>
        <taxon>Rhizophagus</taxon>
    </lineage>
</organism>